<evidence type="ECO:0000256" key="1">
    <source>
        <dbReference type="ARBA" id="ARBA00022679"/>
    </source>
</evidence>
<keyword evidence="8" id="KW-1185">Reference proteome</keyword>
<dbReference type="PROSITE" id="PS51096">
    <property type="entry name" value="PTS_EIIA_TYPE_4"/>
    <property type="match status" value="1"/>
</dbReference>
<protein>
    <submittedName>
        <fullName evidence="7">Transcriptional regulator with AAA-type ATPase domain</fullName>
    </submittedName>
</protein>
<evidence type="ECO:0000256" key="4">
    <source>
        <dbReference type="ARBA" id="ARBA00023125"/>
    </source>
</evidence>
<dbReference type="GO" id="GO:0016020">
    <property type="term" value="C:membrane"/>
    <property type="evidence" value="ECO:0007669"/>
    <property type="project" value="InterPro"/>
</dbReference>
<dbReference type="Gene3D" id="3.40.50.300">
    <property type="entry name" value="P-loop containing nucleotide triphosphate hydrolases"/>
    <property type="match status" value="1"/>
</dbReference>
<dbReference type="PANTHER" id="PTHR32071:SF38">
    <property type="entry name" value="PSP OPERON TRANSCRIPTIONAL ACTIVATOR"/>
    <property type="match status" value="1"/>
</dbReference>
<feature type="domain" description="PTS EIIA type-4" evidence="6">
    <location>
        <begin position="507"/>
        <end position="631"/>
    </location>
</feature>
<evidence type="ECO:0000256" key="2">
    <source>
        <dbReference type="ARBA" id="ARBA00022741"/>
    </source>
</evidence>
<dbReference type="PANTHER" id="PTHR32071">
    <property type="entry name" value="TRANSCRIPTIONAL REGULATORY PROTEIN"/>
    <property type="match status" value="1"/>
</dbReference>
<dbReference type="GO" id="GO:0009401">
    <property type="term" value="P:phosphoenolpyruvate-dependent sugar phosphotransferase system"/>
    <property type="evidence" value="ECO:0007669"/>
    <property type="project" value="InterPro"/>
</dbReference>
<dbReference type="GO" id="GO:0005524">
    <property type="term" value="F:ATP binding"/>
    <property type="evidence" value="ECO:0007669"/>
    <property type="project" value="UniProtKB-KW"/>
</dbReference>
<dbReference type="PROSITE" id="PS50045">
    <property type="entry name" value="SIGMA54_INTERACT_4"/>
    <property type="match status" value="1"/>
</dbReference>
<dbReference type="GO" id="GO:0006355">
    <property type="term" value="P:regulation of DNA-templated transcription"/>
    <property type="evidence" value="ECO:0007669"/>
    <property type="project" value="InterPro"/>
</dbReference>
<dbReference type="Pfam" id="PF03610">
    <property type="entry name" value="EIIA-man"/>
    <property type="match status" value="1"/>
</dbReference>
<dbReference type="SUPFAM" id="SSF52540">
    <property type="entry name" value="P-loop containing nucleoside triphosphate hydrolases"/>
    <property type="match status" value="1"/>
</dbReference>
<dbReference type="RefSeq" id="WP_107727850.1">
    <property type="nucleotide sequence ID" value="NZ_PZZP01000002.1"/>
</dbReference>
<dbReference type="AlphaFoldDB" id="A0A2T4Z3S6"/>
<organism evidence="7 8">
    <name type="scientific">Desmospora activa DSM 45169</name>
    <dbReference type="NCBI Taxonomy" id="1121389"/>
    <lineage>
        <taxon>Bacteria</taxon>
        <taxon>Bacillati</taxon>
        <taxon>Bacillota</taxon>
        <taxon>Bacilli</taxon>
        <taxon>Bacillales</taxon>
        <taxon>Thermoactinomycetaceae</taxon>
        <taxon>Desmospora</taxon>
    </lineage>
</organism>
<dbReference type="Gene3D" id="3.40.50.510">
    <property type="entry name" value="Phosphotransferase system, mannose-type IIA component"/>
    <property type="match status" value="1"/>
</dbReference>
<proteinExistence type="predicted"/>
<dbReference type="InterPro" id="IPR003593">
    <property type="entry name" value="AAA+_ATPase"/>
</dbReference>
<dbReference type="InterPro" id="IPR025662">
    <property type="entry name" value="Sigma_54_int_dom_ATP-bd_1"/>
</dbReference>
<dbReference type="SUPFAM" id="SSF53062">
    <property type="entry name" value="PTS system fructose IIA component-like"/>
    <property type="match status" value="1"/>
</dbReference>
<dbReference type="Pfam" id="PF00158">
    <property type="entry name" value="Sigma54_activat"/>
    <property type="match status" value="1"/>
</dbReference>
<accession>A0A2T4Z3S6</accession>
<dbReference type="GO" id="GO:0003677">
    <property type="term" value="F:DNA binding"/>
    <property type="evidence" value="ECO:0007669"/>
    <property type="project" value="UniProtKB-KW"/>
</dbReference>
<dbReference type="PROSITE" id="PS00675">
    <property type="entry name" value="SIGMA54_INTERACT_1"/>
    <property type="match status" value="1"/>
</dbReference>
<dbReference type="OrthoDB" id="9771372at2"/>
<keyword evidence="4" id="KW-0238">DNA-binding</keyword>
<evidence type="ECO:0000259" key="5">
    <source>
        <dbReference type="PROSITE" id="PS50045"/>
    </source>
</evidence>
<evidence type="ECO:0000256" key="3">
    <source>
        <dbReference type="ARBA" id="ARBA00022840"/>
    </source>
</evidence>
<dbReference type="InterPro" id="IPR036662">
    <property type="entry name" value="PTS_EIIA_man-typ_sf"/>
</dbReference>
<evidence type="ECO:0000259" key="6">
    <source>
        <dbReference type="PROSITE" id="PS51096"/>
    </source>
</evidence>
<reference evidence="7 8" key="1">
    <citation type="submission" date="2018-04" db="EMBL/GenBank/DDBJ databases">
        <title>Genomic Encyclopedia of Archaeal and Bacterial Type Strains, Phase II (KMG-II): from individual species to whole genera.</title>
        <authorList>
            <person name="Goeker M."/>
        </authorList>
    </citation>
    <scope>NUCLEOTIDE SEQUENCE [LARGE SCALE GENOMIC DNA]</scope>
    <source>
        <strain evidence="7 8">DSM 45169</strain>
    </source>
</reference>
<dbReference type="EMBL" id="PZZP01000002">
    <property type="protein sequence ID" value="PTM56516.1"/>
    <property type="molecule type" value="Genomic_DNA"/>
</dbReference>
<dbReference type="InterPro" id="IPR027417">
    <property type="entry name" value="P-loop_NTPase"/>
</dbReference>
<dbReference type="Proteomes" id="UP000241639">
    <property type="component" value="Unassembled WGS sequence"/>
</dbReference>
<dbReference type="PROSITE" id="PS00676">
    <property type="entry name" value="SIGMA54_INTERACT_2"/>
    <property type="match status" value="1"/>
</dbReference>
<dbReference type="CDD" id="cd00009">
    <property type="entry name" value="AAA"/>
    <property type="match status" value="1"/>
</dbReference>
<evidence type="ECO:0000313" key="7">
    <source>
        <dbReference type="EMBL" id="PTM56516.1"/>
    </source>
</evidence>
<keyword evidence="3" id="KW-0067">ATP-binding</keyword>
<comment type="caution">
    <text evidence="7">The sequence shown here is derived from an EMBL/GenBank/DDBJ whole genome shotgun (WGS) entry which is preliminary data.</text>
</comment>
<gene>
    <name evidence="7" type="ORF">C8J48_2838</name>
</gene>
<dbReference type="InterPro" id="IPR025943">
    <property type="entry name" value="Sigma_54_int_dom_ATP-bd_2"/>
</dbReference>
<dbReference type="SMART" id="SM00382">
    <property type="entry name" value="AAA"/>
    <property type="match status" value="1"/>
</dbReference>
<dbReference type="InterPro" id="IPR036390">
    <property type="entry name" value="WH_DNA-bd_sf"/>
</dbReference>
<sequence>MKRLDQVRHALAEHGAAEATGLTAQEASRLLQLDRSTVSRYLNHLVKVKEVEKLPGRPVRFRMVKSALTSLEEWVYSPQNHPGKTIGNSAEINEALAALLYPPKGLPLLLEGETGTGKTHLVEQVVQLARKQEKFSPSQPFVTFNCSEYAQNPELLMGQLFGIRKGAFTGAASDRTGLVERADGGILFLDEIHRLPPAGQETLFHLIDQGVYRRLGETELERTASIRLIGATTEKPDEVLLPTLLRRFAVKLTLPPLKQRKQHEREKLVDAFFIEEARQMALDIRLDSRCRQAFVQYPCPGNIGQLKGDVQHACAQAFLRHLHQPSPAVSIRREDLPASVASVWKSHADSPSPIAPLRSDKGEKTVYSELLRKERELSARGWSRDERIRELKLMANRYLKQGPLPGSQHCRLENHDLQKVLSHLPQPLLQGQREALESLIHSLAVEGEQANRPFPETESLQEKYQQSAQAVAKAITAKNIPLPKDAWKEIAHLLSAFSESDSAPSDGVPVLIVTHGESTASSIAQVANALLGDERIYAVDMPLHQPASVAHQRVSDRIQALHGGKGVLLLVDIGSLTTMGEDISREHGISVHTLSNVTLSMVIHAARKARTPGWDAKKLAHSVRERFPEPISSLVPAHPRLVVGVLCPQGEGALTTLHDWVKQNLTGKYKEIEIWTSEWNPDQSESYREILYQWQQSGNLLAVVGTHSPPETCSDIPFFSAWELLQAEGIQRWNEQINRNRG</sequence>
<evidence type="ECO:0000313" key="8">
    <source>
        <dbReference type="Proteomes" id="UP000241639"/>
    </source>
</evidence>
<name>A0A2T4Z3S6_9BACL</name>
<feature type="domain" description="Sigma-54 factor interaction" evidence="5">
    <location>
        <begin position="106"/>
        <end position="315"/>
    </location>
</feature>
<keyword evidence="2" id="KW-0547">Nucleotide-binding</keyword>
<dbReference type="InterPro" id="IPR004701">
    <property type="entry name" value="PTS_EIIA_man-typ"/>
</dbReference>
<dbReference type="InterPro" id="IPR002078">
    <property type="entry name" value="Sigma_54_int"/>
</dbReference>
<dbReference type="GO" id="GO:0016740">
    <property type="term" value="F:transferase activity"/>
    <property type="evidence" value="ECO:0007669"/>
    <property type="project" value="UniProtKB-KW"/>
</dbReference>
<dbReference type="SUPFAM" id="SSF46785">
    <property type="entry name" value="Winged helix' DNA-binding domain"/>
    <property type="match status" value="1"/>
</dbReference>
<keyword evidence="1" id="KW-0808">Transferase</keyword>